<comment type="caution">
    <text evidence="11">The sequence shown here is derived from an EMBL/GenBank/DDBJ whole genome shotgun (WGS) entry which is preliminary data.</text>
</comment>
<dbReference type="InterPro" id="IPR017441">
    <property type="entry name" value="Protein_kinase_ATP_BS"/>
</dbReference>
<keyword evidence="3" id="KW-0808">Transferase</keyword>
<dbReference type="InterPro" id="IPR008271">
    <property type="entry name" value="Ser/Thr_kinase_AS"/>
</dbReference>
<feature type="domain" description="RGS" evidence="10">
    <location>
        <begin position="51"/>
        <end position="202"/>
    </location>
</feature>
<evidence type="ECO:0000259" key="9">
    <source>
        <dbReference type="PROSITE" id="PS50011"/>
    </source>
</evidence>
<dbReference type="PROSITE" id="PS00108">
    <property type="entry name" value="PROTEIN_KINASE_ST"/>
    <property type="match status" value="1"/>
</dbReference>
<dbReference type="Gene3D" id="1.10.167.10">
    <property type="entry name" value="Regulator of G-protein Signalling 4, domain 2"/>
    <property type="match status" value="1"/>
</dbReference>
<evidence type="ECO:0000256" key="5">
    <source>
        <dbReference type="ARBA" id="ARBA00022777"/>
    </source>
</evidence>
<keyword evidence="1" id="KW-0723">Serine/threonine-protein kinase</keyword>
<dbReference type="SUPFAM" id="SSF48097">
    <property type="entry name" value="Regulator of G-protein signaling, RGS"/>
    <property type="match status" value="1"/>
</dbReference>
<protein>
    <submittedName>
        <fullName evidence="11">Protein kinase, putative</fullName>
    </submittedName>
</protein>
<dbReference type="InterPro" id="IPR036305">
    <property type="entry name" value="RGS_sf"/>
</dbReference>
<gene>
    <name evidence="11" type="ORF">FCC1311_080872</name>
</gene>
<dbReference type="PROSITE" id="PS50011">
    <property type="entry name" value="PROTEIN_KINASE_DOM"/>
    <property type="match status" value="1"/>
</dbReference>
<dbReference type="SMART" id="SM00220">
    <property type="entry name" value="S_TKc"/>
    <property type="match status" value="1"/>
</dbReference>
<dbReference type="InterPro" id="IPR016137">
    <property type="entry name" value="RGS"/>
</dbReference>
<dbReference type="OrthoDB" id="354826at2759"/>
<dbReference type="InterPro" id="IPR011009">
    <property type="entry name" value="Kinase-like_dom_sf"/>
</dbReference>
<dbReference type="AlphaFoldDB" id="A0A2R5GLT5"/>
<dbReference type="GO" id="GO:0005524">
    <property type="term" value="F:ATP binding"/>
    <property type="evidence" value="ECO:0007669"/>
    <property type="project" value="UniProtKB-UniRule"/>
</dbReference>
<evidence type="ECO:0000256" key="6">
    <source>
        <dbReference type="ARBA" id="ARBA00022840"/>
    </source>
</evidence>
<dbReference type="EMBL" id="BEYU01000109">
    <property type="protein sequence ID" value="GBG31862.1"/>
    <property type="molecule type" value="Genomic_DNA"/>
</dbReference>
<evidence type="ECO:0000256" key="2">
    <source>
        <dbReference type="ARBA" id="ARBA00022553"/>
    </source>
</evidence>
<keyword evidence="4 7" id="KW-0547">Nucleotide-binding</keyword>
<dbReference type="Gene3D" id="1.10.510.10">
    <property type="entry name" value="Transferase(Phosphotransferase) domain 1"/>
    <property type="match status" value="2"/>
</dbReference>
<dbReference type="SMART" id="SM00315">
    <property type="entry name" value="RGS"/>
    <property type="match status" value="1"/>
</dbReference>
<dbReference type="PROSITE" id="PS50132">
    <property type="entry name" value="RGS"/>
    <property type="match status" value="1"/>
</dbReference>
<dbReference type="Pfam" id="PF00615">
    <property type="entry name" value="RGS"/>
    <property type="match status" value="1"/>
</dbReference>
<dbReference type="GO" id="GO:0004674">
    <property type="term" value="F:protein serine/threonine kinase activity"/>
    <property type="evidence" value="ECO:0007669"/>
    <property type="project" value="UniProtKB-KW"/>
</dbReference>
<accession>A0A2R5GLT5</accession>
<reference evidence="11 12" key="1">
    <citation type="submission" date="2017-12" db="EMBL/GenBank/DDBJ databases">
        <title>Sequencing, de novo assembly and annotation of complete genome of a new Thraustochytrid species, strain FCC1311.</title>
        <authorList>
            <person name="Sedici K."/>
            <person name="Godart F."/>
            <person name="Aiese Cigliano R."/>
            <person name="Sanseverino W."/>
            <person name="Barakat M."/>
            <person name="Ortet P."/>
            <person name="Marechal E."/>
            <person name="Cagnac O."/>
            <person name="Amato A."/>
        </authorList>
    </citation>
    <scope>NUCLEOTIDE SEQUENCE [LARGE SCALE GENOMIC DNA]</scope>
</reference>
<evidence type="ECO:0000256" key="3">
    <source>
        <dbReference type="ARBA" id="ARBA00022679"/>
    </source>
</evidence>
<keyword evidence="12" id="KW-1185">Reference proteome</keyword>
<dbReference type="PROSITE" id="PS00107">
    <property type="entry name" value="PROTEIN_KINASE_ATP"/>
    <property type="match status" value="1"/>
</dbReference>
<dbReference type="Gene3D" id="3.30.200.20">
    <property type="entry name" value="Phosphorylase Kinase, domain 1"/>
    <property type="match status" value="1"/>
</dbReference>
<evidence type="ECO:0000259" key="10">
    <source>
        <dbReference type="PROSITE" id="PS50132"/>
    </source>
</evidence>
<evidence type="ECO:0000256" key="1">
    <source>
        <dbReference type="ARBA" id="ARBA00022527"/>
    </source>
</evidence>
<feature type="domain" description="Protein kinase" evidence="9">
    <location>
        <begin position="217"/>
        <end position="617"/>
    </location>
</feature>
<organism evidence="11 12">
    <name type="scientific">Hondaea fermentalgiana</name>
    <dbReference type="NCBI Taxonomy" id="2315210"/>
    <lineage>
        <taxon>Eukaryota</taxon>
        <taxon>Sar</taxon>
        <taxon>Stramenopiles</taxon>
        <taxon>Bigyra</taxon>
        <taxon>Labyrinthulomycetes</taxon>
        <taxon>Thraustochytrida</taxon>
        <taxon>Thraustochytriidae</taxon>
        <taxon>Hondaea</taxon>
    </lineage>
</organism>
<feature type="region of interest" description="Disordered" evidence="8">
    <location>
        <begin position="393"/>
        <end position="519"/>
    </location>
</feature>
<evidence type="ECO:0000256" key="7">
    <source>
        <dbReference type="PROSITE-ProRule" id="PRU10141"/>
    </source>
</evidence>
<sequence length="718" mass="80866">MGGGLGKLVKGESSVALESDAAVPEKRWIEEDDVTTAENSLIYVNSPLYMELRKALAEPLGQRYLANFAKAESSQENFFAWIEMEEYKRIPTRDYRRFVAKSIYQKFIKDDAVMRLGILTPERVLTYQRAIYGTVPDTVESNSLDEAPNSSTSIDSRRLTMVPGRLDLKADLFVGLQHAVFREMADNTFRRFKSSPEYDEYIKRKKATYNHVDVDDFEYLDFIGQGAFGLVAHVKKKSTGKEYAIKSMGKAKLIKSMGRRGGFKARKTRICMERNVYVHSTFPFIVEMHYAFQTDIDALIVMEFVRGGTVEELKNRYLDKCLPEDHAKFIIAELMLALRHLHCLNYVHRDLKPINVLLGKDGHVKLADMGLVGHIDDEKGVLQRPSRYELLGTESEEKEAGAGSDDSGDEQSSATSLAHSVSTLRGSQIEDAHPQDLSKSDAPDCKIQSPHQRRASRTPGAPLGRRFTRVGTVGYKAPELLEAERPKKRSTKRLSKKPSLRSSIHDENKDLAGDNDDADPEGYGASVDWWSLGVMTLELLCGKNHYVPSGMAIMTTNDSSKVELGVINNLQKPSAKLPSEVSQECRDFVDGLLARSPKERLGTNAQGFRGLCQHPWFQSIDMSKLLAKQVKPPYDMSHMKNKDVTKPKWPTFGAMKAEIDLEGLETLIGGEPERTINSRHQRYFEDWDYVAPLTFKLELGAQEERLHKAKGEATEPDQ</sequence>
<feature type="binding site" evidence="7">
    <location>
        <position position="246"/>
    </location>
    <ligand>
        <name>ATP</name>
        <dbReference type="ChEBI" id="CHEBI:30616"/>
    </ligand>
</feature>
<dbReference type="InterPro" id="IPR000719">
    <property type="entry name" value="Prot_kinase_dom"/>
</dbReference>
<dbReference type="InParanoid" id="A0A2R5GLT5"/>
<keyword evidence="6 7" id="KW-0067">ATP-binding</keyword>
<name>A0A2R5GLT5_9STRA</name>
<evidence type="ECO:0000313" key="11">
    <source>
        <dbReference type="EMBL" id="GBG31862.1"/>
    </source>
</evidence>
<feature type="compositionally biased region" description="Basic and acidic residues" evidence="8">
    <location>
        <begin position="428"/>
        <end position="444"/>
    </location>
</feature>
<evidence type="ECO:0000256" key="4">
    <source>
        <dbReference type="ARBA" id="ARBA00022741"/>
    </source>
</evidence>
<evidence type="ECO:0000256" key="8">
    <source>
        <dbReference type="SAM" id="MobiDB-lite"/>
    </source>
</evidence>
<dbReference type="InterPro" id="IPR044926">
    <property type="entry name" value="RGS_subdomain_2"/>
</dbReference>
<dbReference type="SUPFAM" id="SSF56112">
    <property type="entry name" value="Protein kinase-like (PK-like)"/>
    <property type="match status" value="1"/>
</dbReference>
<feature type="compositionally biased region" description="Basic and acidic residues" evidence="8">
    <location>
        <begin position="503"/>
        <end position="512"/>
    </location>
</feature>
<dbReference type="Pfam" id="PF00069">
    <property type="entry name" value="Pkinase"/>
    <property type="match status" value="2"/>
</dbReference>
<evidence type="ECO:0000313" key="12">
    <source>
        <dbReference type="Proteomes" id="UP000241890"/>
    </source>
</evidence>
<keyword evidence="5 11" id="KW-0418">Kinase</keyword>
<proteinExistence type="predicted"/>
<feature type="compositionally biased region" description="Basic residues" evidence="8">
    <location>
        <begin position="486"/>
        <end position="499"/>
    </location>
</feature>
<dbReference type="Proteomes" id="UP000241890">
    <property type="component" value="Unassembled WGS sequence"/>
</dbReference>
<keyword evidence="2" id="KW-0597">Phosphoprotein</keyword>
<dbReference type="PANTHER" id="PTHR24351">
    <property type="entry name" value="RIBOSOMAL PROTEIN S6 KINASE"/>
    <property type="match status" value="1"/>
</dbReference>
<feature type="compositionally biased region" description="Polar residues" evidence="8">
    <location>
        <begin position="410"/>
        <end position="426"/>
    </location>
</feature>